<dbReference type="RefSeq" id="WP_302909906.1">
    <property type="nucleotide sequence ID" value="NZ_JAUMIS010000002.1"/>
</dbReference>
<feature type="chain" id="PRO_5046194608" evidence="1">
    <location>
        <begin position="21"/>
        <end position="174"/>
    </location>
</feature>
<evidence type="ECO:0000256" key="1">
    <source>
        <dbReference type="SAM" id="SignalP"/>
    </source>
</evidence>
<organism evidence="2 3">
    <name type="scientific">Marinobacter suaedae</name>
    <dbReference type="NCBI Taxonomy" id="3057675"/>
    <lineage>
        <taxon>Bacteria</taxon>
        <taxon>Pseudomonadati</taxon>
        <taxon>Pseudomonadota</taxon>
        <taxon>Gammaproteobacteria</taxon>
        <taxon>Pseudomonadales</taxon>
        <taxon>Marinobacteraceae</taxon>
        <taxon>Marinobacter</taxon>
    </lineage>
</organism>
<feature type="signal peptide" evidence="1">
    <location>
        <begin position="1"/>
        <end position="20"/>
    </location>
</feature>
<dbReference type="EMBL" id="JAUMIS010000002">
    <property type="protein sequence ID" value="MDO3722160.1"/>
    <property type="molecule type" value="Genomic_DNA"/>
</dbReference>
<keyword evidence="1" id="KW-0732">Signal</keyword>
<dbReference type="Proteomes" id="UP001168640">
    <property type="component" value="Unassembled WGS sequence"/>
</dbReference>
<gene>
    <name evidence="2" type="ORF">QVZ43_10545</name>
</gene>
<sequence>MIKKQSVIALGAAVTLSGCAAMYPQSRDAYIDEVANYDGMFKSLALIESTSVATPFEDAVANLESQVGSCISTDLEEVRVGAHFTAGSTTLERNNVQFNKVSDERAELTLQQFNNAYWGQPDGGVYILAANITRDDEEQTRIDVYTGTNYRPVYDAIQQWASGSEACHGIGGKD</sequence>
<keyword evidence="3" id="KW-1185">Reference proteome</keyword>
<name>A0ABT8W1R0_9GAMM</name>
<comment type="caution">
    <text evidence="2">The sequence shown here is derived from an EMBL/GenBank/DDBJ whole genome shotgun (WGS) entry which is preliminary data.</text>
</comment>
<evidence type="ECO:0000313" key="3">
    <source>
        <dbReference type="Proteomes" id="UP001168640"/>
    </source>
</evidence>
<evidence type="ECO:0000313" key="2">
    <source>
        <dbReference type="EMBL" id="MDO3722160.1"/>
    </source>
</evidence>
<reference evidence="2" key="1">
    <citation type="submission" date="2023-07" db="EMBL/GenBank/DDBJ databases">
        <title>Marinobacter sp. chi1 genome sequencing and assembly.</title>
        <authorList>
            <person name="Park S."/>
        </authorList>
    </citation>
    <scope>NUCLEOTIDE SEQUENCE</scope>
    <source>
        <strain evidence="2">Chi1</strain>
    </source>
</reference>
<protein>
    <submittedName>
        <fullName evidence="2">Uncharacterized protein</fullName>
    </submittedName>
</protein>
<dbReference type="PROSITE" id="PS51257">
    <property type="entry name" value="PROKAR_LIPOPROTEIN"/>
    <property type="match status" value="1"/>
</dbReference>
<proteinExistence type="predicted"/>
<accession>A0ABT8W1R0</accession>